<gene>
    <name evidence="3" type="ORF">COX47_03795</name>
</gene>
<dbReference type="CDD" id="cd05233">
    <property type="entry name" value="SDR_c"/>
    <property type="match status" value="1"/>
</dbReference>
<dbReference type="Pfam" id="PF00106">
    <property type="entry name" value="adh_short"/>
    <property type="match status" value="1"/>
</dbReference>
<dbReference type="InterPro" id="IPR036291">
    <property type="entry name" value="NAD(P)-bd_dom_sf"/>
</dbReference>
<dbReference type="PRINTS" id="PR00080">
    <property type="entry name" value="SDRFAMILY"/>
</dbReference>
<comment type="caution">
    <text evidence="3">The sequence shown here is derived from an EMBL/GenBank/DDBJ whole genome shotgun (WGS) entry which is preliminary data.</text>
</comment>
<dbReference type="InterPro" id="IPR002347">
    <property type="entry name" value="SDR_fam"/>
</dbReference>
<proteinExistence type="inferred from homology"/>
<dbReference type="PANTHER" id="PTHR42879:SF2">
    <property type="entry name" value="3-OXOACYL-[ACYL-CARRIER-PROTEIN] REDUCTASE FABG"/>
    <property type="match status" value="1"/>
</dbReference>
<dbReference type="InterPro" id="IPR050259">
    <property type="entry name" value="SDR"/>
</dbReference>
<dbReference type="Gene3D" id="3.40.50.720">
    <property type="entry name" value="NAD(P)-binding Rossmann-like Domain"/>
    <property type="match status" value="1"/>
</dbReference>
<dbReference type="PANTHER" id="PTHR42879">
    <property type="entry name" value="3-OXOACYL-(ACYL-CARRIER-PROTEIN) REDUCTASE"/>
    <property type="match status" value="1"/>
</dbReference>
<dbReference type="PRINTS" id="PR00081">
    <property type="entry name" value="GDHRDH"/>
</dbReference>
<protein>
    <submittedName>
        <fullName evidence="3">Beta-ketoacyl-ACP reductase</fullName>
    </submittedName>
</protein>
<dbReference type="FunFam" id="3.40.50.720:FF:000084">
    <property type="entry name" value="Short-chain dehydrogenase reductase"/>
    <property type="match status" value="1"/>
</dbReference>
<organism evidence="3 4">
    <name type="scientific">Candidatus Roizmanbacteria bacterium CG23_combo_of_CG06-09_8_20_14_all_35_49</name>
    <dbReference type="NCBI Taxonomy" id="1974863"/>
    <lineage>
        <taxon>Bacteria</taxon>
        <taxon>Candidatus Roizmaniibacteriota</taxon>
    </lineage>
</organism>
<sequence>MSIMQLKNKVVVITGSSSGIGQNTAIAFAKEGSKLVVNYKTNKNGAEETLRQIKKTGSQGLIFQGDVSDENTVKRLFKKTLEVFKKVDILINNAGWPTPGYLEETNKNHWLANFNDNFFTTVLCSKEAVTIMKKQGGGKIINTASIMGIDYGGREGVIAYSAAKAAVINFTKTLAKQVAPTILVNAVAPGRTQTPYYDQFDKKTIKYFIDANPIGRMINPEEITEAFLFIAKNDALVGSVVTVDGGYMLKFGKSFK</sequence>
<accession>A0A2G9Y672</accession>
<evidence type="ECO:0000313" key="3">
    <source>
        <dbReference type="EMBL" id="PIP14720.1"/>
    </source>
</evidence>
<dbReference type="AlphaFoldDB" id="A0A2G9Y672"/>
<name>A0A2G9Y672_9BACT</name>
<comment type="similarity">
    <text evidence="1 2">Belongs to the short-chain dehydrogenases/reductases (SDR) family.</text>
</comment>
<dbReference type="SUPFAM" id="SSF51735">
    <property type="entry name" value="NAD(P)-binding Rossmann-fold domains"/>
    <property type="match status" value="1"/>
</dbReference>
<dbReference type="Proteomes" id="UP000231025">
    <property type="component" value="Unassembled WGS sequence"/>
</dbReference>
<evidence type="ECO:0000256" key="2">
    <source>
        <dbReference type="RuleBase" id="RU000363"/>
    </source>
</evidence>
<reference evidence="3 4" key="1">
    <citation type="submission" date="2017-09" db="EMBL/GenBank/DDBJ databases">
        <title>Depth-based differentiation of microbial function through sediment-hosted aquifers and enrichment of novel symbionts in the deep terrestrial subsurface.</title>
        <authorList>
            <person name="Probst A.J."/>
            <person name="Ladd B."/>
            <person name="Jarett J.K."/>
            <person name="Geller-Mcgrath D.E."/>
            <person name="Sieber C.M."/>
            <person name="Emerson J.B."/>
            <person name="Anantharaman K."/>
            <person name="Thomas B.C."/>
            <person name="Malmstrom R."/>
            <person name="Stieglmeier M."/>
            <person name="Klingl A."/>
            <person name="Woyke T."/>
            <person name="Ryan C.M."/>
            <person name="Banfield J.F."/>
        </authorList>
    </citation>
    <scope>NUCLEOTIDE SEQUENCE [LARGE SCALE GENOMIC DNA]</scope>
    <source>
        <strain evidence="3">CG23_combo_of_CG06-09_8_20_14_all_35_49</strain>
    </source>
</reference>
<evidence type="ECO:0000256" key="1">
    <source>
        <dbReference type="ARBA" id="ARBA00006484"/>
    </source>
</evidence>
<dbReference type="EMBL" id="PCRE01000051">
    <property type="protein sequence ID" value="PIP14720.1"/>
    <property type="molecule type" value="Genomic_DNA"/>
</dbReference>
<evidence type="ECO:0000313" key="4">
    <source>
        <dbReference type="Proteomes" id="UP000231025"/>
    </source>
</evidence>